<dbReference type="HOGENOM" id="CLU_267662_0_0_1"/>
<dbReference type="InParanoid" id="G0P1Y2"/>
<name>G0P1Y2_CAEBE</name>
<dbReference type="STRING" id="135651.G0P1Y2"/>
<dbReference type="Proteomes" id="UP000008068">
    <property type="component" value="Unassembled WGS sequence"/>
</dbReference>
<evidence type="ECO:0000256" key="1">
    <source>
        <dbReference type="SAM" id="SignalP"/>
    </source>
</evidence>
<dbReference type="GO" id="GO:0016491">
    <property type="term" value="F:oxidoreductase activity"/>
    <property type="evidence" value="ECO:0007669"/>
    <property type="project" value="InterPro"/>
</dbReference>
<organism evidence="4">
    <name type="scientific">Caenorhabditis brenneri</name>
    <name type="common">Nematode worm</name>
    <dbReference type="NCBI Taxonomy" id="135651"/>
    <lineage>
        <taxon>Eukaryota</taxon>
        <taxon>Metazoa</taxon>
        <taxon>Ecdysozoa</taxon>
        <taxon>Nematoda</taxon>
        <taxon>Chromadorea</taxon>
        <taxon>Rhabditida</taxon>
        <taxon>Rhabditina</taxon>
        <taxon>Rhabditomorpha</taxon>
        <taxon>Rhabditoidea</taxon>
        <taxon>Rhabditidae</taxon>
        <taxon>Peloderinae</taxon>
        <taxon>Caenorhabditis</taxon>
    </lineage>
</organism>
<dbReference type="PANTHER" id="PTHR47629:SF11">
    <property type="entry name" value="PAN-3 DOMAIN-CONTAINING PROTEIN"/>
    <property type="match status" value="1"/>
</dbReference>
<dbReference type="eggNOG" id="KOG4297">
    <property type="taxonomic scope" value="Eukaryota"/>
</dbReference>
<dbReference type="InterPro" id="IPR002227">
    <property type="entry name" value="Tyrosinase_Cu-bd"/>
</dbReference>
<dbReference type="SUPFAM" id="SSF56436">
    <property type="entry name" value="C-type lectin-like"/>
    <property type="match status" value="1"/>
</dbReference>
<feature type="chain" id="PRO_5003406254" description="Tyrosinase copper-binding domain-containing protein" evidence="1">
    <location>
        <begin position="20"/>
        <end position="1231"/>
    </location>
</feature>
<dbReference type="PROSITE" id="PS00498">
    <property type="entry name" value="TYROSINASE_2"/>
    <property type="match status" value="1"/>
</dbReference>
<dbReference type="AlphaFoldDB" id="G0P1Y2"/>
<sequence length="1231" mass="137585">MPPHIFLILLLPVLQGCLVVRTPKCECPALALSTSNIAEKVGNHVFYKNVSGYPLAIPVVKLEDCSISMYCEGEYSLVMFDKETATLCKESGHGKIVVIGGNFYLQDNVMFECDPTKQGWGMSWPQRWRGVEFLAVGCLEIGTCDPEIPCEYKTFDKLSDLIDHAEYQVLSQFYSFKRPVVTIDGCSLTMSYSPTPAPTPRSCNCDDPTLLSTVGDPSYQLVNWKINAVMIEETDPCFILLHCRDDAIMQLWINGEYYTEEMSTGMCHYQTNNWEIPAPQIWVPTKSFNFSCIEPIPFWQSCGCQAELLDTTRAQKFIGNQEFYLGNLSRYDLVKPSAAMLQDCMLQFDCPGDMSRVMIADNEWHVIDAMEGFCKARRWDIRIGSKTIASETVFMTCVDFNILAPTTTTREPPISSAPVRVDECGCRWDLLDASNASYYLSRYEIYTTTLFKYDLVLPEPEVGQCGATWKCPGDLKIVIFDDTKGYEALNPTSWCDWTVPQWYIWHDNVPAGESYYIFATCVNYDEPITNLPPPPTCHCPFSIPLQGYLGPGDDYHSKPWDIQTYISEDWCSWTVRCRDPAGEIIASDGHDKNWFTWAKEIYPTCDPETNIWSVMPEGGMQATNYSVLSAKCVVHQPESTTPKVTTTTTTPNTNICDCPYTLMDSSNAQELIGHRKDIYDNITLYETAKPTVNIRDCMLSVACPSGYERMVIGEDHWQPLNAGSTCNKDDKKWRMKPSVSEEHISSYAYVTCVWFKNPLAQCNCQLSFIQQNNIKDEITQMPINFQDLIDRRLDYPSSTVTPTSGTGNCQLDFTCPSSWTKVLIAEGKGYKTVGPDTECYKYGETEYLWSIIPTDGYDNMSPYIFVTCVNYSAPITPEKPKCGGCAKSLLLENSFEGYTLTNWDIQVDINEETCSWNVHCRGDYRQATAEISSTERLLTPDIQKMVIIFGAPQAANIYSTQVLSFDFCVNYCLTTDSCMAVYMADVTGTNCQVFDIGQLYTVKEEESGGKVAMKMNSTSTVCPLTAEENSLTTGATINQYNITSSGGIWTFKSIVCPDNFTVFQRPAGMWCMGVIPTDTPISQQTGSSSCSSMYGGVLSGLQTVDEYNYVISVVHPYLAQLTGILLKYNTLGFWINGSRKPSCNKTVTSATCNGTSEFTFSDPLLTAYDGYIWGVGQPSGITAGDSNCIHFGFNSSTHESMGVDDYKCTETNTTAAAFIGYVCGVRPTNSL</sequence>
<dbReference type="EMBL" id="GL380020">
    <property type="protein sequence ID" value="EGT42847.1"/>
    <property type="molecule type" value="Genomic_DNA"/>
</dbReference>
<proteinExistence type="predicted"/>
<gene>
    <name evidence="3" type="ORF">CAEBREN_03503</name>
</gene>
<dbReference type="InterPro" id="IPR016187">
    <property type="entry name" value="CTDL_fold"/>
</dbReference>
<protein>
    <recommendedName>
        <fullName evidence="2">Tyrosinase copper-binding domain-containing protein</fullName>
    </recommendedName>
</protein>
<keyword evidence="4" id="KW-1185">Reference proteome</keyword>
<feature type="signal peptide" evidence="1">
    <location>
        <begin position="1"/>
        <end position="19"/>
    </location>
</feature>
<dbReference type="SMART" id="SM00605">
    <property type="entry name" value="CW"/>
    <property type="match status" value="1"/>
</dbReference>
<evidence type="ECO:0000313" key="3">
    <source>
        <dbReference type="EMBL" id="EGT42847.1"/>
    </source>
</evidence>
<dbReference type="SMART" id="SM00034">
    <property type="entry name" value="CLECT"/>
    <property type="match status" value="1"/>
</dbReference>
<accession>G0P1Y2</accession>
<evidence type="ECO:0000259" key="2">
    <source>
        <dbReference type="PROSITE" id="PS00498"/>
    </source>
</evidence>
<dbReference type="InterPro" id="IPR006583">
    <property type="entry name" value="PAN-3_domain"/>
</dbReference>
<evidence type="ECO:0000313" key="4">
    <source>
        <dbReference type="Proteomes" id="UP000008068"/>
    </source>
</evidence>
<dbReference type="PANTHER" id="PTHR47629">
    <property type="entry name" value="C-TYPE LECTIN-RELATED"/>
    <property type="match status" value="1"/>
</dbReference>
<dbReference type="Pfam" id="PF08277">
    <property type="entry name" value="PAN_3"/>
    <property type="match status" value="1"/>
</dbReference>
<reference evidence="4" key="1">
    <citation type="submission" date="2011-07" db="EMBL/GenBank/DDBJ databases">
        <authorList>
            <consortium name="Caenorhabditis brenneri Sequencing and Analysis Consortium"/>
            <person name="Wilson R.K."/>
        </authorList>
    </citation>
    <scope>NUCLEOTIDE SEQUENCE [LARGE SCALE GENOMIC DNA]</scope>
    <source>
        <strain evidence="4">PB2801</strain>
    </source>
</reference>
<dbReference type="InterPro" id="IPR001304">
    <property type="entry name" value="C-type_lectin-like"/>
</dbReference>
<feature type="domain" description="Tyrosinase copper-binding" evidence="2">
    <location>
        <begin position="235"/>
        <end position="246"/>
    </location>
</feature>
<keyword evidence="1" id="KW-0732">Signal</keyword>